<dbReference type="Pfam" id="PF04542">
    <property type="entry name" value="Sigma70_r2"/>
    <property type="match status" value="1"/>
</dbReference>
<dbReference type="InterPro" id="IPR013325">
    <property type="entry name" value="RNA_pol_sigma_r2"/>
</dbReference>
<keyword evidence="3" id="KW-0731">Sigma factor</keyword>
<dbReference type="SUPFAM" id="SSF88946">
    <property type="entry name" value="Sigma2 domain of RNA polymerase sigma factors"/>
    <property type="match status" value="1"/>
</dbReference>
<dbReference type="Gene3D" id="1.10.1740.10">
    <property type="match status" value="1"/>
</dbReference>
<dbReference type="InterPro" id="IPR014284">
    <property type="entry name" value="RNA_pol_sigma-70_dom"/>
</dbReference>
<keyword evidence="4" id="KW-0804">Transcription</keyword>
<gene>
    <name evidence="7" type="primary">sigW_6</name>
    <name evidence="7" type="ORF">Q31a_45260</name>
</gene>
<dbReference type="Pfam" id="PF08281">
    <property type="entry name" value="Sigma70_r4_2"/>
    <property type="match status" value="1"/>
</dbReference>
<keyword evidence="2" id="KW-0805">Transcription regulation</keyword>
<dbReference type="NCBIfam" id="TIGR02937">
    <property type="entry name" value="sigma70-ECF"/>
    <property type="match status" value="1"/>
</dbReference>
<keyword evidence="8" id="KW-1185">Reference proteome</keyword>
<proteinExistence type="inferred from homology"/>
<sequence length="212" mass="24065">MPKSSVCKEIDASSSLARSAGSDEDLLRAFVLQHDRLSYETLVRRYQHEIYNYLRRYLADDDLAEDAFQLTFVRVFKKAEQFDLTRRFRPWLYGIATHQAIDLQRRGSRRALQSLDASFGETDSRAYSHAAAIPDHRVPSQDVLVEAEFRGQMRDAVAEVGEPGRSALELIYLQGLSYRDAADSLGVPVGTVKSRVHSAIRKLSAIWQRSES</sequence>
<evidence type="ECO:0000256" key="3">
    <source>
        <dbReference type="ARBA" id="ARBA00023082"/>
    </source>
</evidence>
<dbReference type="OrthoDB" id="273082at2"/>
<dbReference type="Gene3D" id="1.10.10.10">
    <property type="entry name" value="Winged helix-like DNA-binding domain superfamily/Winged helix DNA-binding domain"/>
    <property type="match status" value="1"/>
</dbReference>
<evidence type="ECO:0000259" key="6">
    <source>
        <dbReference type="Pfam" id="PF08281"/>
    </source>
</evidence>
<protein>
    <submittedName>
        <fullName evidence="7">ECF RNA polymerase sigma factor SigW</fullName>
    </submittedName>
</protein>
<evidence type="ECO:0000313" key="8">
    <source>
        <dbReference type="Proteomes" id="UP000318017"/>
    </source>
</evidence>
<dbReference type="SUPFAM" id="SSF88659">
    <property type="entry name" value="Sigma3 and sigma4 domains of RNA polymerase sigma factors"/>
    <property type="match status" value="1"/>
</dbReference>
<dbReference type="InterPro" id="IPR039425">
    <property type="entry name" value="RNA_pol_sigma-70-like"/>
</dbReference>
<dbReference type="PANTHER" id="PTHR43133">
    <property type="entry name" value="RNA POLYMERASE ECF-TYPE SIGMA FACTO"/>
    <property type="match status" value="1"/>
</dbReference>
<name>A0A518GC32_9BACT</name>
<dbReference type="RefSeq" id="WP_145082091.1">
    <property type="nucleotide sequence ID" value="NZ_CP036298.1"/>
</dbReference>
<evidence type="ECO:0000256" key="4">
    <source>
        <dbReference type="ARBA" id="ARBA00023163"/>
    </source>
</evidence>
<accession>A0A518GC32</accession>
<dbReference type="KEGG" id="ahel:Q31a_45260"/>
<dbReference type="GO" id="GO:0003677">
    <property type="term" value="F:DNA binding"/>
    <property type="evidence" value="ECO:0007669"/>
    <property type="project" value="InterPro"/>
</dbReference>
<dbReference type="InterPro" id="IPR013249">
    <property type="entry name" value="RNA_pol_sigma70_r4_t2"/>
</dbReference>
<reference evidence="7 8" key="1">
    <citation type="submission" date="2019-02" db="EMBL/GenBank/DDBJ databases">
        <title>Deep-cultivation of Planctomycetes and their phenomic and genomic characterization uncovers novel biology.</title>
        <authorList>
            <person name="Wiegand S."/>
            <person name="Jogler M."/>
            <person name="Boedeker C."/>
            <person name="Pinto D."/>
            <person name="Vollmers J."/>
            <person name="Rivas-Marin E."/>
            <person name="Kohn T."/>
            <person name="Peeters S.H."/>
            <person name="Heuer A."/>
            <person name="Rast P."/>
            <person name="Oberbeckmann S."/>
            <person name="Bunk B."/>
            <person name="Jeske O."/>
            <person name="Meyerdierks A."/>
            <person name="Storesund J.E."/>
            <person name="Kallscheuer N."/>
            <person name="Luecker S."/>
            <person name="Lage O.M."/>
            <person name="Pohl T."/>
            <person name="Merkel B.J."/>
            <person name="Hornburger P."/>
            <person name="Mueller R.-W."/>
            <person name="Bruemmer F."/>
            <person name="Labrenz M."/>
            <person name="Spormann A.M."/>
            <person name="Op den Camp H."/>
            <person name="Overmann J."/>
            <person name="Amann R."/>
            <person name="Jetten M.S.M."/>
            <person name="Mascher T."/>
            <person name="Medema M.H."/>
            <person name="Devos D.P."/>
            <person name="Kaster A.-K."/>
            <person name="Ovreas L."/>
            <person name="Rohde M."/>
            <person name="Galperin M.Y."/>
            <person name="Jogler C."/>
        </authorList>
    </citation>
    <scope>NUCLEOTIDE SEQUENCE [LARGE SCALE GENOMIC DNA]</scope>
    <source>
        <strain evidence="7 8">Q31a</strain>
    </source>
</reference>
<evidence type="ECO:0000256" key="1">
    <source>
        <dbReference type="ARBA" id="ARBA00010641"/>
    </source>
</evidence>
<feature type="domain" description="RNA polymerase sigma-70 region 2" evidence="5">
    <location>
        <begin position="42"/>
        <end position="109"/>
    </location>
</feature>
<dbReference type="CDD" id="cd06171">
    <property type="entry name" value="Sigma70_r4"/>
    <property type="match status" value="1"/>
</dbReference>
<dbReference type="InterPro" id="IPR036388">
    <property type="entry name" value="WH-like_DNA-bd_sf"/>
</dbReference>
<dbReference type="GO" id="GO:0006352">
    <property type="term" value="P:DNA-templated transcription initiation"/>
    <property type="evidence" value="ECO:0007669"/>
    <property type="project" value="InterPro"/>
</dbReference>
<comment type="similarity">
    <text evidence="1">Belongs to the sigma-70 factor family. ECF subfamily.</text>
</comment>
<evidence type="ECO:0000256" key="2">
    <source>
        <dbReference type="ARBA" id="ARBA00023015"/>
    </source>
</evidence>
<feature type="domain" description="RNA polymerase sigma factor 70 region 4 type 2" evidence="6">
    <location>
        <begin position="153"/>
        <end position="203"/>
    </location>
</feature>
<dbReference type="InterPro" id="IPR013324">
    <property type="entry name" value="RNA_pol_sigma_r3/r4-like"/>
</dbReference>
<dbReference type="GO" id="GO:0016987">
    <property type="term" value="F:sigma factor activity"/>
    <property type="evidence" value="ECO:0007669"/>
    <property type="project" value="UniProtKB-KW"/>
</dbReference>
<dbReference type="PANTHER" id="PTHR43133:SF25">
    <property type="entry name" value="RNA POLYMERASE SIGMA FACTOR RFAY-RELATED"/>
    <property type="match status" value="1"/>
</dbReference>
<dbReference type="EMBL" id="CP036298">
    <property type="protein sequence ID" value="QDV26154.1"/>
    <property type="molecule type" value="Genomic_DNA"/>
</dbReference>
<dbReference type="AlphaFoldDB" id="A0A518GC32"/>
<dbReference type="InterPro" id="IPR007627">
    <property type="entry name" value="RNA_pol_sigma70_r2"/>
</dbReference>
<organism evidence="7 8">
    <name type="scientific">Aureliella helgolandensis</name>
    <dbReference type="NCBI Taxonomy" id="2527968"/>
    <lineage>
        <taxon>Bacteria</taxon>
        <taxon>Pseudomonadati</taxon>
        <taxon>Planctomycetota</taxon>
        <taxon>Planctomycetia</taxon>
        <taxon>Pirellulales</taxon>
        <taxon>Pirellulaceae</taxon>
        <taxon>Aureliella</taxon>
    </lineage>
</organism>
<dbReference type="Proteomes" id="UP000318017">
    <property type="component" value="Chromosome"/>
</dbReference>
<evidence type="ECO:0000313" key="7">
    <source>
        <dbReference type="EMBL" id="QDV26154.1"/>
    </source>
</evidence>
<evidence type="ECO:0000259" key="5">
    <source>
        <dbReference type="Pfam" id="PF04542"/>
    </source>
</evidence>